<feature type="compositionally biased region" description="Polar residues" evidence="1">
    <location>
        <begin position="489"/>
        <end position="502"/>
    </location>
</feature>
<feature type="compositionally biased region" description="Basic and acidic residues" evidence="1">
    <location>
        <begin position="364"/>
        <end position="379"/>
    </location>
</feature>
<feature type="compositionally biased region" description="Polar residues" evidence="1">
    <location>
        <begin position="444"/>
        <end position="475"/>
    </location>
</feature>
<dbReference type="Proteomes" id="UP000481861">
    <property type="component" value="Unassembled WGS sequence"/>
</dbReference>
<feature type="compositionally biased region" description="Low complexity" evidence="1">
    <location>
        <begin position="409"/>
        <end position="421"/>
    </location>
</feature>
<evidence type="ECO:0000256" key="1">
    <source>
        <dbReference type="SAM" id="MobiDB-lite"/>
    </source>
</evidence>
<gene>
    <name evidence="2" type="ORF">BDV95DRAFT_478690</name>
</gene>
<organism evidence="2 3">
    <name type="scientific">Massariosphaeria phaeospora</name>
    <dbReference type="NCBI Taxonomy" id="100035"/>
    <lineage>
        <taxon>Eukaryota</taxon>
        <taxon>Fungi</taxon>
        <taxon>Dikarya</taxon>
        <taxon>Ascomycota</taxon>
        <taxon>Pezizomycotina</taxon>
        <taxon>Dothideomycetes</taxon>
        <taxon>Pleosporomycetidae</taxon>
        <taxon>Pleosporales</taxon>
        <taxon>Pleosporales incertae sedis</taxon>
        <taxon>Massariosphaeria</taxon>
    </lineage>
</organism>
<feature type="compositionally biased region" description="Pro residues" evidence="1">
    <location>
        <begin position="150"/>
        <end position="159"/>
    </location>
</feature>
<reference evidence="2 3" key="1">
    <citation type="submission" date="2020-01" db="EMBL/GenBank/DDBJ databases">
        <authorList>
            <consortium name="DOE Joint Genome Institute"/>
            <person name="Haridas S."/>
            <person name="Albert R."/>
            <person name="Binder M."/>
            <person name="Bloem J."/>
            <person name="Labutti K."/>
            <person name="Salamov A."/>
            <person name="Andreopoulos B."/>
            <person name="Baker S.E."/>
            <person name="Barry K."/>
            <person name="Bills G."/>
            <person name="Bluhm B.H."/>
            <person name="Cannon C."/>
            <person name="Castanera R."/>
            <person name="Culley D.E."/>
            <person name="Daum C."/>
            <person name="Ezra D."/>
            <person name="Gonzalez J.B."/>
            <person name="Henrissat B."/>
            <person name="Kuo A."/>
            <person name="Liang C."/>
            <person name="Lipzen A."/>
            <person name="Lutzoni F."/>
            <person name="Magnuson J."/>
            <person name="Mondo S."/>
            <person name="Nolan M."/>
            <person name="Ohm R."/>
            <person name="Pangilinan J."/>
            <person name="Park H.-J.H."/>
            <person name="Ramirez L."/>
            <person name="Alfaro M."/>
            <person name="Sun H."/>
            <person name="Tritt A."/>
            <person name="Yoshinaga Y."/>
            <person name="Zwiers L.-H.L."/>
            <person name="Turgeon B.G."/>
            <person name="Goodwin S.B."/>
            <person name="Spatafora J.W."/>
            <person name="Crous P.W."/>
            <person name="Grigoriev I.V."/>
        </authorList>
    </citation>
    <scope>NUCLEOTIDE SEQUENCE [LARGE SCALE GENOMIC DNA]</scope>
    <source>
        <strain evidence="2 3">CBS 611.86</strain>
    </source>
</reference>
<feature type="compositionally biased region" description="Low complexity" evidence="1">
    <location>
        <begin position="308"/>
        <end position="318"/>
    </location>
</feature>
<accession>A0A7C8MLF9</accession>
<evidence type="ECO:0000313" key="3">
    <source>
        <dbReference type="Proteomes" id="UP000481861"/>
    </source>
</evidence>
<feature type="compositionally biased region" description="Basic and acidic residues" evidence="1">
    <location>
        <begin position="266"/>
        <end position="278"/>
    </location>
</feature>
<feature type="compositionally biased region" description="Basic and acidic residues" evidence="1">
    <location>
        <begin position="195"/>
        <end position="204"/>
    </location>
</feature>
<feature type="region of interest" description="Disordered" evidence="1">
    <location>
        <begin position="1"/>
        <end position="22"/>
    </location>
</feature>
<feature type="compositionally biased region" description="Polar residues" evidence="1">
    <location>
        <begin position="112"/>
        <end position="121"/>
    </location>
</feature>
<keyword evidence="3" id="KW-1185">Reference proteome</keyword>
<name>A0A7C8MLF9_9PLEO</name>
<proteinExistence type="predicted"/>
<dbReference type="EMBL" id="JAADJZ010000001">
    <property type="protein sequence ID" value="KAF2878363.1"/>
    <property type="molecule type" value="Genomic_DNA"/>
</dbReference>
<dbReference type="AlphaFoldDB" id="A0A7C8MLF9"/>
<evidence type="ECO:0000313" key="2">
    <source>
        <dbReference type="EMBL" id="KAF2878363.1"/>
    </source>
</evidence>
<dbReference type="OrthoDB" id="284473at2759"/>
<comment type="caution">
    <text evidence="2">The sequence shown here is derived from an EMBL/GenBank/DDBJ whole genome shotgun (WGS) entry which is preliminary data.</text>
</comment>
<feature type="region of interest" description="Disordered" evidence="1">
    <location>
        <begin position="96"/>
        <end position="510"/>
    </location>
</feature>
<feature type="compositionally biased region" description="Polar residues" evidence="1">
    <location>
        <begin position="319"/>
        <end position="336"/>
    </location>
</feature>
<feature type="compositionally biased region" description="Basic and acidic residues" evidence="1">
    <location>
        <begin position="390"/>
        <end position="406"/>
    </location>
</feature>
<protein>
    <submittedName>
        <fullName evidence="2">Uncharacterized protein</fullName>
    </submittedName>
</protein>
<sequence length="780" mass="86160">MSSSEKPPEPASSLKRKRLSAEAQTAADKLDNIFKRIKRAVPRAPYILATPSLDPYKYHSAQEAHSWILGHLFNADEEHLQYRTFLFREPYQDCFTQSHGEDDEPEPERPKSQASNATNQAPKKKMSLSAYKSKQANGVITPGSKKASPNLPPTKPLAPVPTNGVKAPEKQPAIIPKVPTSLPKRPATEGIAPEKPQKRTKEDVPAPAQKQTESIEPNINVDRSGPSNATPHGLPPLLSPVDQPLTNPYGLPALLSPTLPSNIQVELDRLESQRKRAESNASTSSSDRKSQLLSVPEPRSQKPEEGSKSASRVRSSSVNEKSPSSTSLNRSDNSVPSLVVKLKYSKRQGNTISKLLRLPAKRSAPTEKKEHQESRKDQQVKAQPKVIDGLADKSKDHPKITTRRPDNPTVTAKTTATGTKVAGKRPRMDDEASLAVPTKRHKTQNSQDGPTTPAQQMITSPALSNKSSAQKSQGPYATPRKDHKAINMLRTSSTEGNDTTPGRSGVTPTGAKHLDVKSAPTSAPINAKNQAEIALFSHVSMKLNMKGRSLKHEAQEILTEKGMKITKEDEKRVAVTSIECVLSYMAAYHAQDIVSHLRGRLGEVEGTWKTLLPLCLSYTGLTKDIPHLEGLRSYLSATISAAICTHVAPRATRPTAHDSPHDLPHAELAKQHLFVTENFNLFSDHYTKLLRYTQDARMTLPIEDVQKQYPKTWSSRENNSKVRDQEKINGANLSGSYFLPIQIDITPIQTVRFALRFLEEYCQKERLKYALRINLEKPAD</sequence>